<keyword evidence="2" id="KW-1003">Cell membrane</keyword>
<dbReference type="PANTHER" id="PTHR43646:SF2">
    <property type="entry name" value="GLYCOSYLTRANSFERASE 2-LIKE DOMAIN-CONTAINING PROTEIN"/>
    <property type="match status" value="1"/>
</dbReference>
<evidence type="ECO:0000259" key="7">
    <source>
        <dbReference type="Pfam" id="PF00535"/>
    </source>
</evidence>
<keyword evidence="4 8" id="KW-0808">Transferase</keyword>
<dbReference type="GO" id="GO:0016740">
    <property type="term" value="F:transferase activity"/>
    <property type="evidence" value="ECO:0007669"/>
    <property type="project" value="UniProtKB-KW"/>
</dbReference>
<dbReference type="EMBL" id="APND01000002">
    <property type="protein sequence ID" value="MES1928893.1"/>
    <property type="molecule type" value="Genomic_DNA"/>
</dbReference>
<dbReference type="PANTHER" id="PTHR43646">
    <property type="entry name" value="GLYCOSYLTRANSFERASE"/>
    <property type="match status" value="1"/>
</dbReference>
<evidence type="ECO:0000256" key="3">
    <source>
        <dbReference type="ARBA" id="ARBA00022676"/>
    </source>
</evidence>
<feature type="transmembrane region" description="Helical" evidence="6">
    <location>
        <begin position="176"/>
        <end position="194"/>
    </location>
</feature>
<keyword evidence="3" id="KW-0328">Glycosyltransferase</keyword>
<evidence type="ECO:0000256" key="4">
    <source>
        <dbReference type="ARBA" id="ARBA00022679"/>
    </source>
</evidence>
<evidence type="ECO:0000256" key="6">
    <source>
        <dbReference type="SAM" id="Phobius"/>
    </source>
</evidence>
<comment type="caution">
    <text evidence="8">The sequence shown here is derived from an EMBL/GenBank/DDBJ whole genome shotgun (WGS) entry which is preliminary data.</text>
</comment>
<evidence type="ECO:0000256" key="2">
    <source>
        <dbReference type="ARBA" id="ARBA00022475"/>
    </source>
</evidence>
<reference evidence="8 9" key="1">
    <citation type="submission" date="2013-03" db="EMBL/GenBank/DDBJ databases">
        <title>Salinisphaera dokdonensis CL-ES53 Genome Sequencing.</title>
        <authorList>
            <person name="Li C."/>
            <person name="Lai Q."/>
            <person name="Shao Z."/>
        </authorList>
    </citation>
    <scope>NUCLEOTIDE SEQUENCE [LARGE SCALE GENOMIC DNA]</scope>
    <source>
        <strain evidence="8 9">CL-ES53</strain>
    </source>
</reference>
<accession>A0ABV2AZ58</accession>
<protein>
    <submittedName>
        <fullName evidence="8">Glycosyl transferase family protein</fullName>
    </submittedName>
</protein>
<keyword evidence="9" id="KW-1185">Reference proteome</keyword>
<evidence type="ECO:0000256" key="5">
    <source>
        <dbReference type="ARBA" id="ARBA00023136"/>
    </source>
</evidence>
<proteinExistence type="predicted"/>
<evidence type="ECO:0000256" key="1">
    <source>
        <dbReference type="ARBA" id="ARBA00004236"/>
    </source>
</evidence>
<dbReference type="Pfam" id="PF00535">
    <property type="entry name" value="Glycos_transf_2"/>
    <property type="match status" value="1"/>
</dbReference>
<dbReference type="InterPro" id="IPR029044">
    <property type="entry name" value="Nucleotide-diphossugar_trans"/>
</dbReference>
<keyword evidence="6" id="KW-1133">Transmembrane helix</keyword>
<dbReference type="InterPro" id="IPR001173">
    <property type="entry name" value="Glyco_trans_2-like"/>
</dbReference>
<feature type="transmembrane region" description="Helical" evidence="6">
    <location>
        <begin position="287"/>
        <end position="304"/>
    </location>
</feature>
<feature type="domain" description="Glycosyltransferase 2-like" evidence="7">
    <location>
        <begin position="2"/>
        <end position="86"/>
    </location>
</feature>
<comment type="subcellular location">
    <subcellularLocation>
        <location evidence="1">Cell membrane</location>
    </subcellularLocation>
</comment>
<gene>
    <name evidence="8" type="ORF">SADO_06552</name>
</gene>
<name>A0ABV2AZ58_9GAMM</name>
<dbReference type="Proteomes" id="UP001460888">
    <property type="component" value="Unassembled WGS sequence"/>
</dbReference>
<keyword evidence="6" id="KW-0812">Transmembrane</keyword>
<dbReference type="SUPFAM" id="SSF53448">
    <property type="entry name" value="Nucleotide-diphospho-sugar transferases"/>
    <property type="match status" value="1"/>
</dbReference>
<keyword evidence="5 6" id="KW-0472">Membrane</keyword>
<evidence type="ECO:0000313" key="9">
    <source>
        <dbReference type="Proteomes" id="UP001460888"/>
    </source>
</evidence>
<organism evidence="8 9">
    <name type="scientific">Salinisphaera dokdonensis CL-ES53</name>
    <dbReference type="NCBI Taxonomy" id="1304272"/>
    <lineage>
        <taxon>Bacteria</taxon>
        <taxon>Pseudomonadati</taxon>
        <taxon>Pseudomonadota</taxon>
        <taxon>Gammaproteobacteria</taxon>
        <taxon>Salinisphaerales</taxon>
        <taxon>Salinisphaeraceae</taxon>
        <taxon>Salinisphaera</taxon>
    </lineage>
</organism>
<sequence>MQIIVADGGSSDDTPAVAASHGAEVVESAPGRGTQMNAGAARAGGDWLCFLHADSRLTHPRQLADAVAHLEAAGDARVAGHFALRFVRHSGGRRCFYRHMQAKSATNRRYTINGDQGLLLSAGFFDELGGFDTRLPFLEDQRMASAIERAGAWRLCPHRLATSARRFEREGEGARYLLMSLIMAMHIAGVSAFFDRAPGVYARQRDTGRLLLMPYFRLLRRLWRECGFRPGLWIAWRIAGITLAQSWQLFFAIDVLLEPVAGRGRRLGTRLHDRVLWRFIQHRPGQALLMIILLALVFGPLQLWCRLRENHSSVSP</sequence>
<evidence type="ECO:0000313" key="8">
    <source>
        <dbReference type="EMBL" id="MES1928893.1"/>
    </source>
</evidence>
<dbReference type="Gene3D" id="3.90.550.10">
    <property type="entry name" value="Spore Coat Polysaccharide Biosynthesis Protein SpsA, Chain A"/>
    <property type="match status" value="1"/>
</dbReference>